<reference evidence="3" key="4">
    <citation type="submission" date="2020-09" db="EMBL/GenBank/DDBJ databases">
        <authorList>
            <person name="Sun Q."/>
            <person name="Zhou Y."/>
        </authorList>
    </citation>
    <scope>NUCLEOTIDE SEQUENCE</scope>
    <source>
        <strain evidence="3">CGMCC 4.7206</strain>
    </source>
</reference>
<comment type="caution">
    <text evidence="3">The sequence shown here is derived from an EMBL/GenBank/DDBJ whole genome shotgun (WGS) entry which is preliminary data.</text>
</comment>
<dbReference type="Gene3D" id="3.90.1200.10">
    <property type="match status" value="1"/>
</dbReference>
<dbReference type="InterPro" id="IPR011009">
    <property type="entry name" value="Kinase-like_dom_sf"/>
</dbReference>
<dbReference type="Proteomes" id="UP001500220">
    <property type="component" value="Unassembled WGS sequence"/>
</dbReference>
<dbReference type="AlphaFoldDB" id="A0A917JWR0"/>
<reference evidence="5" key="3">
    <citation type="journal article" date="2019" name="Int. J. Syst. Evol. Microbiol.">
        <title>The Global Catalogue of Microorganisms (GCM) 10K type strain sequencing project: providing services to taxonomists for standard genome sequencing and annotation.</title>
        <authorList>
            <consortium name="The Broad Institute Genomics Platform"/>
            <consortium name="The Broad Institute Genome Sequencing Center for Infectious Disease"/>
            <person name="Wu L."/>
            <person name="Ma J."/>
        </authorList>
    </citation>
    <scope>NUCLEOTIDE SEQUENCE [LARGE SCALE GENOMIC DNA]</scope>
    <source>
        <strain evidence="5">JCM 10664</strain>
    </source>
</reference>
<dbReference type="SUPFAM" id="SSF56112">
    <property type="entry name" value="Protein kinase-like (PK-like)"/>
    <property type="match status" value="1"/>
</dbReference>
<evidence type="ECO:0000313" key="3">
    <source>
        <dbReference type="EMBL" id="GGI87726.1"/>
    </source>
</evidence>
<protein>
    <recommendedName>
        <fullName evidence="6">Aminoglycoside phosphotransferase</fullName>
    </recommendedName>
</protein>
<keyword evidence="5" id="KW-1185">Reference proteome</keyword>
<evidence type="ECO:0008006" key="6">
    <source>
        <dbReference type="Google" id="ProtNLM"/>
    </source>
</evidence>
<feature type="region of interest" description="Disordered" evidence="1">
    <location>
        <begin position="284"/>
        <end position="318"/>
    </location>
</feature>
<evidence type="ECO:0000313" key="4">
    <source>
        <dbReference type="Proteomes" id="UP000597989"/>
    </source>
</evidence>
<feature type="compositionally biased region" description="Low complexity" evidence="1">
    <location>
        <begin position="299"/>
        <end position="308"/>
    </location>
</feature>
<evidence type="ECO:0000313" key="5">
    <source>
        <dbReference type="Proteomes" id="UP001500220"/>
    </source>
</evidence>
<reference evidence="3 4" key="2">
    <citation type="journal article" date="2014" name="Int. J. Syst. Evol. Microbiol.">
        <title>Complete genome sequence of Corynebacterium casei LMG S-19264T (=DSM 44701T), isolated from a smear-ripened cheese.</title>
        <authorList>
            <consortium name="US DOE Joint Genome Institute (JGI-PGF)"/>
            <person name="Walter F."/>
            <person name="Albersmeier A."/>
            <person name="Kalinowski J."/>
            <person name="Ruckert C."/>
        </authorList>
    </citation>
    <scope>NUCLEOTIDE SEQUENCE [LARGE SCALE GENOMIC DNA]</scope>
    <source>
        <strain evidence="3 4">CGMCC 4.7206</strain>
    </source>
</reference>
<name>A0A917JWR0_9PSEU</name>
<reference evidence="2" key="1">
    <citation type="journal article" date="2014" name="Int. J. Syst. Evol. Microbiol.">
        <title>Complete genome of a new Firmicutes species belonging to the dominant human colonic microbiota ('Ruminococcus bicirculans') reveals two chromosomes and a selective capacity to utilize plant glucans.</title>
        <authorList>
            <consortium name="NISC Comparative Sequencing Program"/>
            <person name="Wegmann U."/>
            <person name="Louis P."/>
            <person name="Goesmann A."/>
            <person name="Henrissat B."/>
            <person name="Duncan S.H."/>
            <person name="Flint H.J."/>
        </authorList>
    </citation>
    <scope>NUCLEOTIDE SEQUENCE</scope>
    <source>
        <strain evidence="2">JCM 10664</strain>
    </source>
</reference>
<accession>A0A917JWR0</accession>
<gene>
    <name evidence="2" type="ORF">GCM10009545_01860</name>
    <name evidence="3" type="ORF">GCM10011581_25990</name>
</gene>
<dbReference type="EMBL" id="BMMT01000008">
    <property type="protein sequence ID" value="GGI87726.1"/>
    <property type="molecule type" value="Genomic_DNA"/>
</dbReference>
<reference evidence="2" key="5">
    <citation type="submission" date="2023-12" db="EMBL/GenBank/DDBJ databases">
        <authorList>
            <person name="Sun Q."/>
            <person name="Inoue M."/>
        </authorList>
    </citation>
    <scope>NUCLEOTIDE SEQUENCE</scope>
    <source>
        <strain evidence="2">JCM 10664</strain>
    </source>
</reference>
<evidence type="ECO:0000313" key="2">
    <source>
        <dbReference type="EMBL" id="GAA0503790.1"/>
    </source>
</evidence>
<evidence type="ECO:0000256" key="1">
    <source>
        <dbReference type="SAM" id="MobiDB-lite"/>
    </source>
</evidence>
<proteinExistence type="predicted"/>
<dbReference type="Proteomes" id="UP000597989">
    <property type="component" value="Unassembled WGS sequence"/>
</dbReference>
<sequence length="318" mass="35609">MSPTDAEVAEADRQFIVWMRGNLARAADHFAVTLDGEPVFGWRLRSIGTRVRDASGTGYWLRVVSEFPQWAHGEFWTGNTDANTLPASIPKPYVLGCCEWNERDWRHQRAELSTLLPGDPCSTTDAPTTDLNLPPAWWADLRRTLATLAATPTLRTHADQQRVSRRIRDTFGDHVESHIEQWETVHGDLHWNNLLHPQLGVLAWEGWGRGPAGTDAATLLCSSVLNPATYRAVRSGFGDVLDSPTGRVAQLYAAARLLHRVETDHRHEFAAALRRTRIRPAQRVGTLAGERRTIRHTSQAPRPAQAREPPQRRGLPAT</sequence>
<dbReference type="EMBL" id="BAAAHC010000001">
    <property type="protein sequence ID" value="GAA0503790.1"/>
    <property type="molecule type" value="Genomic_DNA"/>
</dbReference>
<organism evidence="3 4">
    <name type="scientific">Saccharopolyspora thermophila</name>
    <dbReference type="NCBI Taxonomy" id="89367"/>
    <lineage>
        <taxon>Bacteria</taxon>
        <taxon>Bacillati</taxon>
        <taxon>Actinomycetota</taxon>
        <taxon>Actinomycetes</taxon>
        <taxon>Pseudonocardiales</taxon>
        <taxon>Pseudonocardiaceae</taxon>
        <taxon>Saccharopolyspora</taxon>
    </lineage>
</organism>